<dbReference type="PANTHER" id="PTHR42914">
    <property type="entry name" value="7-CYANO-7-DEAZAGUANINE SYNTHASE"/>
    <property type="match status" value="1"/>
</dbReference>
<evidence type="ECO:0000256" key="11">
    <source>
        <dbReference type="SAM" id="MobiDB-lite"/>
    </source>
</evidence>
<dbReference type="InterPro" id="IPR018317">
    <property type="entry name" value="QueC"/>
</dbReference>
<dbReference type="PANTHER" id="PTHR42914:SF1">
    <property type="entry name" value="7-CYANO-7-DEAZAGUANINE SYNTHASE"/>
    <property type="match status" value="1"/>
</dbReference>
<dbReference type="InterPro" id="IPR014729">
    <property type="entry name" value="Rossmann-like_a/b/a_fold"/>
</dbReference>
<evidence type="ECO:0000256" key="5">
    <source>
        <dbReference type="ARBA" id="ARBA00022833"/>
    </source>
</evidence>
<comment type="pathway">
    <text evidence="1 10">Purine metabolism; 7-cyano-7-deazaguanine biosynthesis.</text>
</comment>
<evidence type="ECO:0000256" key="7">
    <source>
        <dbReference type="ARBA" id="ARBA00037993"/>
    </source>
</evidence>
<evidence type="ECO:0000256" key="1">
    <source>
        <dbReference type="ARBA" id="ARBA00005061"/>
    </source>
</evidence>
<comment type="caution">
    <text evidence="12">The sequence shown here is derived from an EMBL/GenBank/DDBJ whole genome shotgun (WGS) entry which is preliminary data.</text>
</comment>
<name>A0ABS5DKA5_9PSEU</name>
<evidence type="ECO:0000256" key="9">
    <source>
        <dbReference type="ARBA" id="ARBA00047890"/>
    </source>
</evidence>
<keyword evidence="5 10" id="KW-0862">Zinc</keyword>
<dbReference type="RefSeq" id="WP_210971856.1">
    <property type="nucleotide sequence ID" value="NZ_JAGPXE010000010.1"/>
</dbReference>
<evidence type="ECO:0000256" key="10">
    <source>
        <dbReference type="HAMAP-Rule" id="MF_01633"/>
    </source>
</evidence>
<evidence type="ECO:0000313" key="12">
    <source>
        <dbReference type="EMBL" id="MBQ0926718.1"/>
    </source>
</evidence>
<comment type="similarity">
    <text evidence="7 10">Belongs to the QueC family.</text>
</comment>
<evidence type="ECO:0000256" key="8">
    <source>
        <dbReference type="ARBA" id="ARBA00039149"/>
    </source>
</evidence>
<keyword evidence="13" id="KW-1185">Reference proteome</keyword>
<dbReference type="Pfam" id="PF06508">
    <property type="entry name" value="QueC"/>
    <property type="match status" value="1"/>
</dbReference>
<dbReference type="GO" id="GO:0016874">
    <property type="term" value="F:ligase activity"/>
    <property type="evidence" value="ECO:0007669"/>
    <property type="project" value="UniProtKB-KW"/>
</dbReference>
<comment type="catalytic activity">
    <reaction evidence="9 10">
        <text>7-carboxy-7-carbaguanine + NH4(+) + 2 ATP = 7-cyano-7-carbaguanine + 2 AMP + 2 diphosphate + 2 H(+)</text>
        <dbReference type="Rhea" id="RHEA:27982"/>
        <dbReference type="ChEBI" id="CHEBI:15378"/>
        <dbReference type="ChEBI" id="CHEBI:28938"/>
        <dbReference type="ChEBI" id="CHEBI:30616"/>
        <dbReference type="ChEBI" id="CHEBI:33019"/>
        <dbReference type="ChEBI" id="CHEBI:45075"/>
        <dbReference type="ChEBI" id="CHEBI:61036"/>
        <dbReference type="ChEBI" id="CHEBI:456215"/>
        <dbReference type="EC" id="6.3.4.20"/>
    </reaction>
</comment>
<dbReference type="EC" id="6.3.4.20" evidence="8 10"/>
<evidence type="ECO:0000256" key="6">
    <source>
        <dbReference type="ARBA" id="ARBA00022840"/>
    </source>
</evidence>
<organism evidence="12 13">
    <name type="scientific">Saccharopolyspora endophytica</name>
    <dbReference type="NCBI Taxonomy" id="543886"/>
    <lineage>
        <taxon>Bacteria</taxon>
        <taxon>Bacillati</taxon>
        <taxon>Actinomycetota</taxon>
        <taxon>Actinomycetes</taxon>
        <taxon>Pseudonocardiales</taxon>
        <taxon>Pseudonocardiaceae</taxon>
        <taxon>Saccharopolyspora</taxon>
    </lineage>
</organism>
<comment type="function">
    <text evidence="10">Catalyzes the ATP-dependent conversion of 7-carboxy-7-deazaguanine (CDG) to 7-cyano-7-deazaguanine (preQ(0)).</text>
</comment>
<protein>
    <recommendedName>
        <fullName evidence="8 10">7-cyano-7-deazaguanine synthase</fullName>
        <ecNumber evidence="8 10">6.3.4.20</ecNumber>
    </recommendedName>
    <alternativeName>
        <fullName evidence="10">7-cyano-7-carbaguanine synthase</fullName>
    </alternativeName>
    <alternativeName>
        <fullName evidence="10">PreQ(0) synthase</fullName>
    </alternativeName>
    <alternativeName>
        <fullName evidence="10">Queuosine biosynthesis protein QueC</fullName>
    </alternativeName>
</protein>
<keyword evidence="4 10" id="KW-0547">Nucleotide-binding</keyword>
<feature type="region of interest" description="Disordered" evidence="11">
    <location>
        <begin position="1"/>
        <end position="24"/>
    </location>
</feature>
<feature type="compositionally biased region" description="Polar residues" evidence="11">
    <location>
        <begin position="1"/>
        <end position="12"/>
    </location>
</feature>
<evidence type="ECO:0000256" key="2">
    <source>
        <dbReference type="ARBA" id="ARBA00022598"/>
    </source>
</evidence>
<dbReference type="CDD" id="cd01995">
    <property type="entry name" value="QueC-like"/>
    <property type="match status" value="1"/>
</dbReference>
<accession>A0ABS5DKA5</accession>
<feature type="binding site" evidence="10">
    <location>
        <position position="232"/>
    </location>
    <ligand>
        <name>Zn(2+)</name>
        <dbReference type="ChEBI" id="CHEBI:29105"/>
    </ligand>
</feature>
<gene>
    <name evidence="10 12" type="primary">queC</name>
    <name evidence="12" type="ORF">KBO27_22445</name>
</gene>
<feature type="binding site" evidence="10">
    <location>
        <position position="229"/>
    </location>
    <ligand>
        <name>Zn(2+)</name>
        <dbReference type="ChEBI" id="CHEBI:29105"/>
    </ligand>
</feature>
<keyword evidence="3 10" id="KW-0479">Metal-binding</keyword>
<feature type="binding site" evidence="10">
    <location>
        <begin position="37"/>
        <end position="47"/>
    </location>
    <ligand>
        <name>ATP</name>
        <dbReference type="ChEBI" id="CHEBI:30616"/>
    </ligand>
</feature>
<evidence type="ECO:0000256" key="3">
    <source>
        <dbReference type="ARBA" id="ARBA00022723"/>
    </source>
</evidence>
<dbReference type="EMBL" id="JAGPXE010000010">
    <property type="protein sequence ID" value="MBQ0926718.1"/>
    <property type="molecule type" value="Genomic_DNA"/>
</dbReference>
<reference evidence="12 13" key="1">
    <citation type="submission" date="2021-04" db="EMBL/GenBank/DDBJ databases">
        <title>Whole-genome sequencing of Saccharopolyspora endophytica KCTC 19397.</title>
        <authorList>
            <person name="Ay H."/>
            <person name="Saygin H."/>
            <person name="Sahin N."/>
        </authorList>
    </citation>
    <scope>NUCLEOTIDE SEQUENCE [LARGE SCALE GENOMIC DNA]</scope>
    <source>
        <strain evidence="12 13">KCTC 19397</strain>
    </source>
</reference>
<dbReference type="SUPFAM" id="SSF52402">
    <property type="entry name" value="Adenine nucleotide alpha hydrolases-like"/>
    <property type="match status" value="1"/>
</dbReference>
<keyword evidence="2 10" id="KW-0436">Ligase</keyword>
<evidence type="ECO:0000256" key="4">
    <source>
        <dbReference type="ARBA" id="ARBA00022741"/>
    </source>
</evidence>
<evidence type="ECO:0000313" key="13">
    <source>
        <dbReference type="Proteomes" id="UP000674084"/>
    </source>
</evidence>
<dbReference type="PIRSF" id="PIRSF006293">
    <property type="entry name" value="ExsB"/>
    <property type="match status" value="1"/>
</dbReference>
<dbReference type="NCBIfam" id="TIGR00364">
    <property type="entry name" value="7-cyano-7-deazaguanine synthase QueC"/>
    <property type="match status" value="1"/>
</dbReference>
<dbReference type="Gene3D" id="3.40.50.620">
    <property type="entry name" value="HUPs"/>
    <property type="match status" value="1"/>
</dbReference>
<comment type="cofactor">
    <cofactor evidence="10">
        <name>Zn(2+)</name>
        <dbReference type="ChEBI" id="CHEBI:29105"/>
    </cofactor>
    <text evidence="10">Binds 1 zinc ion per subunit.</text>
</comment>
<feature type="binding site" evidence="10">
    <location>
        <position position="218"/>
    </location>
    <ligand>
        <name>Zn(2+)</name>
        <dbReference type="ChEBI" id="CHEBI:29105"/>
    </ligand>
</feature>
<feature type="binding site" evidence="10">
    <location>
        <position position="226"/>
    </location>
    <ligand>
        <name>Zn(2+)</name>
        <dbReference type="ChEBI" id="CHEBI:29105"/>
    </ligand>
</feature>
<sequence length="255" mass="27033">MSATIDTASSHSHQIETFAAPGKPGIDRHPRNAVVIVSGGLDSTVLAYWLHARGTQLTLLSFDYGQRHRVELRYAGATASALATPHEVVDLSALGRVLRGSALTDSGVGVPDGHYTDESMRATVVPNRNAIMLDIAVALAVVTQSDAVAFGAHAGDHPIYPDCRERFATSFAQTANIANEGHLPKDFQLVAPFLASTKTDIVRLGATLGVPFEQTWSCYRGGAHQCGTCGTCTERREAFHDAGVTDPTTYAVGCA</sequence>
<keyword evidence="10" id="KW-0671">Queuosine biosynthesis</keyword>
<dbReference type="HAMAP" id="MF_01633">
    <property type="entry name" value="QueC"/>
    <property type="match status" value="1"/>
</dbReference>
<proteinExistence type="inferred from homology"/>
<dbReference type="Proteomes" id="UP000674084">
    <property type="component" value="Unassembled WGS sequence"/>
</dbReference>
<keyword evidence="6 10" id="KW-0067">ATP-binding</keyword>